<evidence type="ECO:0000256" key="2">
    <source>
        <dbReference type="ARBA" id="ARBA00022490"/>
    </source>
</evidence>
<evidence type="ECO:0000256" key="4">
    <source>
        <dbReference type="ARBA" id="ARBA00023125"/>
    </source>
</evidence>
<dbReference type="FunFam" id="1.10.10.10:FF:000163">
    <property type="entry name" value="MarR family transcriptional regulator"/>
    <property type="match status" value="1"/>
</dbReference>
<keyword evidence="8" id="KW-1185">Reference proteome</keyword>
<evidence type="ECO:0000256" key="3">
    <source>
        <dbReference type="ARBA" id="ARBA00023015"/>
    </source>
</evidence>
<evidence type="ECO:0000259" key="6">
    <source>
        <dbReference type="PROSITE" id="PS50995"/>
    </source>
</evidence>
<organism evidence="7 8">
    <name type="scientific">Bosea lupini</name>
    <dbReference type="NCBI Taxonomy" id="1036779"/>
    <lineage>
        <taxon>Bacteria</taxon>
        <taxon>Pseudomonadati</taxon>
        <taxon>Pseudomonadota</taxon>
        <taxon>Alphaproteobacteria</taxon>
        <taxon>Hyphomicrobiales</taxon>
        <taxon>Boseaceae</taxon>
        <taxon>Bosea</taxon>
    </lineage>
</organism>
<dbReference type="AlphaFoldDB" id="A0A1H7P4N6"/>
<dbReference type="GO" id="GO:0003677">
    <property type="term" value="F:DNA binding"/>
    <property type="evidence" value="ECO:0007669"/>
    <property type="project" value="UniProtKB-KW"/>
</dbReference>
<dbReference type="InterPro" id="IPR039422">
    <property type="entry name" value="MarR/SlyA-like"/>
</dbReference>
<evidence type="ECO:0000313" key="8">
    <source>
        <dbReference type="Proteomes" id="UP000199664"/>
    </source>
</evidence>
<comment type="subcellular location">
    <subcellularLocation>
        <location evidence="1">Cytoplasm</location>
    </subcellularLocation>
</comment>
<dbReference type="SMART" id="SM00347">
    <property type="entry name" value="HTH_MARR"/>
    <property type="match status" value="1"/>
</dbReference>
<dbReference type="STRING" id="1036779.SAMN04515666_103360"/>
<protein>
    <submittedName>
        <fullName evidence="7">DNA-binding transcriptional regulator, MarR family</fullName>
    </submittedName>
</protein>
<dbReference type="GO" id="GO:0005737">
    <property type="term" value="C:cytoplasm"/>
    <property type="evidence" value="ECO:0007669"/>
    <property type="project" value="UniProtKB-SubCell"/>
</dbReference>
<dbReference type="GO" id="GO:0003700">
    <property type="term" value="F:DNA-binding transcription factor activity"/>
    <property type="evidence" value="ECO:0007669"/>
    <property type="project" value="InterPro"/>
</dbReference>
<dbReference type="InterPro" id="IPR000835">
    <property type="entry name" value="HTH_MarR-typ"/>
</dbReference>
<dbReference type="PANTHER" id="PTHR33164:SF5">
    <property type="entry name" value="ORGANIC HYDROPEROXIDE RESISTANCE TRANSCRIPTIONAL REGULATOR"/>
    <property type="match status" value="1"/>
</dbReference>
<name>A0A1H7P4N6_9HYPH</name>
<feature type="domain" description="HTH marR-type" evidence="6">
    <location>
        <begin position="20"/>
        <end position="150"/>
    </location>
</feature>
<reference evidence="8" key="1">
    <citation type="submission" date="2016-10" db="EMBL/GenBank/DDBJ databases">
        <authorList>
            <person name="Varghese N."/>
            <person name="Submissions S."/>
        </authorList>
    </citation>
    <scope>NUCLEOTIDE SEQUENCE [LARGE SCALE GENOMIC DNA]</scope>
    <source>
        <strain evidence="8">LMG 26383,CCUG 61248,R- 45681</strain>
    </source>
</reference>
<keyword evidence="3" id="KW-0805">Transcription regulation</keyword>
<dbReference type="InterPro" id="IPR036390">
    <property type="entry name" value="WH_DNA-bd_sf"/>
</dbReference>
<dbReference type="RefSeq" id="WP_091833492.1">
    <property type="nucleotide sequence ID" value="NZ_FOAN01000003.1"/>
</dbReference>
<dbReference type="InterPro" id="IPR036388">
    <property type="entry name" value="WH-like_DNA-bd_sf"/>
</dbReference>
<dbReference type="Proteomes" id="UP000199664">
    <property type="component" value="Unassembled WGS sequence"/>
</dbReference>
<dbReference type="PRINTS" id="PR00598">
    <property type="entry name" value="HTHMARR"/>
</dbReference>
<evidence type="ECO:0000256" key="1">
    <source>
        <dbReference type="ARBA" id="ARBA00004496"/>
    </source>
</evidence>
<accession>A0A1H7P4N6</accession>
<dbReference type="PANTHER" id="PTHR33164">
    <property type="entry name" value="TRANSCRIPTIONAL REGULATOR, MARR FAMILY"/>
    <property type="match status" value="1"/>
</dbReference>
<evidence type="ECO:0000256" key="5">
    <source>
        <dbReference type="ARBA" id="ARBA00023163"/>
    </source>
</evidence>
<dbReference type="InterPro" id="IPR055166">
    <property type="entry name" value="Transc_reg_Sar_Rot_HTH"/>
</dbReference>
<keyword evidence="5" id="KW-0804">Transcription</keyword>
<evidence type="ECO:0000313" key="7">
    <source>
        <dbReference type="EMBL" id="SEL30414.1"/>
    </source>
</evidence>
<dbReference type="PROSITE" id="PS50995">
    <property type="entry name" value="HTH_MARR_2"/>
    <property type="match status" value="1"/>
</dbReference>
<dbReference type="EMBL" id="FOAN01000003">
    <property type="protein sequence ID" value="SEL30414.1"/>
    <property type="molecule type" value="Genomic_DNA"/>
</dbReference>
<sequence>MSDSGQAAEQTGADRLPGLDEFLCFAVYSTNLAFNRVYKPLLDELGLTYPQYIALVALYEVPDQTVGQLGEKLFLDSSTLTPLLKRLEAMGVVTRQRDPQDERQVRINLTPQGRALRERGRAVRVSMQRATGLAPEEQRHLREAMVRLRGNLNTAHHERRS</sequence>
<keyword evidence="2" id="KW-0963">Cytoplasm</keyword>
<dbReference type="Gene3D" id="1.10.10.10">
    <property type="entry name" value="Winged helix-like DNA-binding domain superfamily/Winged helix DNA-binding domain"/>
    <property type="match status" value="1"/>
</dbReference>
<dbReference type="SUPFAM" id="SSF46785">
    <property type="entry name" value="Winged helix' DNA-binding domain"/>
    <property type="match status" value="1"/>
</dbReference>
<proteinExistence type="predicted"/>
<gene>
    <name evidence="7" type="ORF">SAMN04515666_103360</name>
</gene>
<dbReference type="GO" id="GO:0006950">
    <property type="term" value="P:response to stress"/>
    <property type="evidence" value="ECO:0007669"/>
    <property type="project" value="TreeGrafter"/>
</dbReference>
<dbReference type="Pfam" id="PF22381">
    <property type="entry name" value="Staph_reg_Sar_Rot"/>
    <property type="match status" value="1"/>
</dbReference>
<keyword evidence="4 7" id="KW-0238">DNA-binding</keyword>
<dbReference type="OrthoDB" id="9806864at2"/>